<organism evidence="1 2">
    <name type="scientific">Candidatus Magnetobacterium bavaricum</name>
    <dbReference type="NCBI Taxonomy" id="29290"/>
    <lineage>
        <taxon>Bacteria</taxon>
        <taxon>Pseudomonadati</taxon>
        <taxon>Nitrospirota</taxon>
        <taxon>Thermodesulfovibrionia</taxon>
        <taxon>Thermodesulfovibrionales</taxon>
        <taxon>Candidatus Magnetobacteriaceae</taxon>
        <taxon>Candidatus Magnetobacterium</taxon>
    </lineage>
</organism>
<reference evidence="1 2" key="1">
    <citation type="submission" date="2015-02" db="EMBL/GenBank/DDBJ databases">
        <title>Single-cell genomics of uncultivated deep-branching MTB reveals a conserved set of magnetosome genes.</title>
        <authorList>
            <person name="Kolinko S."/>
            <person name="Richter M."/>
            <person name="Glockner F.O."/>
            <person name="Brachmann A."/>
            <person name="Schuler D."/>
        </authorList>
    </citation>
    <scope>NUCLEOTIDE SEQUENCE [LARGE SCALE GENOMIC DNA]</scope>
    <source>
        <strain evidence="1">TM-1</strain>
    </source>
</reference>
<gene>
    <name evidence="1" type="ORF">MBAV_003737</name>
</gene>
<dbReference type="GO" id="GO:0019251">
    <property type="term" value="P:anaerobic cobalamin biosynthetic process"/>
    <property type="evidence" value="ECO:0007669"/>
    <property type="project" value="InterPro"/>
</dbReference>
<comment type="caution">
    <text evidence="1">The sequence shown here is derived from an EMBL/GenBank/DDBJ whole genome shotgun (WGS) entry which is preliminary data.</text>
</comment>
<dbReference type="Gene3D" id="3.40.50.1400">
    <property type="match status" value="2"/>
</dbReference>
<dbReference type="Pfam" id="PF06180">
    <property type="entry name" value="CbiK"/>
    <property type="match status" value="1"/>
</dbReference>
<dbReference type="Proteomes" id="UP000033423">
    <property type="component" value="Unassembled WGS sequence"/>
</dbReference>
<dbReference type="SUPFAM" id="SSF53800">
    <property type="entry name" value="Chelatase"/>
    <property type="match status" value="1"/>
</dbReference>
<proteinExistence type="predicted"/>
<dbReference type="AlphaFoldDB" id="A0A0F3GQ81"/>
<evidence type="ECO:0000313" key="2">
    <source>
        <dbReference type="Proteomes" id="UP000033423"/>
    </source>
</evidence>
<dbReference type="GO" id="GO:0016852">
    <property type="term" value="F:sirohydrochlorin cobaltochelatase activity"/>
    <property type="evidence" value="ECO:0007669"/>
    <property type="project" value="InterPro"/>
</dbReference>
<dbReference type="EMBL" id="LACI01001634">
    <property type="protein sequence ID" value="KJU84061.1"/>
    <property type="molecule type" value="Genomic_DNA"/>
</dbReference>
<accession>A0A0F3GQ81</accession>
<protein>
    <submittedName>
        <fullName evidence="1">Anaerobic cobalt chelatase</fullName>
    </submittedName>
</protein>
<evidence type="ECO:0000313" key="1">
    <source>
        <dbReference type="EMBL" id="KJU84061.1"/>
    </source>
</evidence>
<dbReference type="InterPro" id="IPR010388">
    <property type="entry name" value="Anaerobic_Co-chelatase"/>
</dbReference>
<sequence>MKERKFKKRGLKEAPAIVIAAFGTNTNGKVVYDLFDNVLKERFDGLRILWAYTSEIVREKTGYPGILQALAKIEEEGYRRAVIQPLHIFPGTEYQELMETCLSFPGIRVVAGESLLHRWHFVNEVFDAVATDFLPKKDGLNLVVAHGTPLCADPANILYIALESYLQQQYDNVFLATVDGIPQRQGALKKLTAYMQQTNSPKLVRLIPFMYVAGIHVENDLMGTENSVKADLQQNGITVDCPTIEYMDATFTKALGFYKDVRGCFVNRVERSLEILRYY</sequence>
<name>A0A0F3GQ81_9BACT</name>
<keyword evidence="2" id="KW-1185">Reference proteome</keyword>